<dbReference type="RefSeq" id="WP_128565422.1">
    <property type="nucleotide sequence ID" value="NZ_BPQH01000012.1"/>
</dbReference>
<accession>A0ABQ4R3G6</accession>
<gene>
    <name evidence="1" type="ORF">OPKNFCMD_4046</name>
</gene>
<protein>
    <submittedName>
        <fullName evidence="1">Uncharacterized protein</fullName>
    </submittedName>
</protein>
<dbReference type="EMBL" id="BPQH01000012">
    <property type="protein sequence ID" value="GJD51292.1"/>
    <property type="molecule type" value="Genomic_DNA"/>
</dbReference>
<reference evidence="1" key="1">
    <citation type="journal article" date="2021" name="Front. Microbiol.">
        <title>Comprehensive Comparative Genomics and Phenotyping of Methylobacterium Species.</title>
        <authorList>
            <person name="Alessa O."/>
            <person name="Ogura Y."/>
            <person name="Fujitani Y."/>
            <person name="Takami H."/>
            <person name="Hayashi T."/>
            <person name="Sahin N."/>
            <person name="Tani A."/>
        </authorList>
    </citation>
    <scope>NUCLEOTIDE SEQUENCE</scope>
    <source>
        <strain evidence="1">KCTC 52305</strain>
    </source>
</reference>
<comment type="caution">
    <text evidence="1">The sequence shown here is derived from an EMBL/GenBank/DDBJ whole genome shotgun (WGS) entry which is preliminary data.</text>
</comment>
<name>A0ABQ4R3G6_9HYPH</name>
<sequence>MFEYDASLALRVEIVETALTAVFETIPKGHAARFRLIELLDQKVKDAAFARTRRHGLERCIAHISQKLALQDPQSGGA</sequence>
<evidence type="ECO:0000313" key="1">
    <source>
        <dbReference type="EMBL" id="GJD51292.1"/>
    </source>
</evidence>
<keyword evidence="2" id="KW-1185">Reference proteome</keyword>
<proteinExistence type="predicted"/>
<reference evidence="1" key="2">
    <citation type="submission" date="2021-08" db="EMBL/GenBank/DDBJ databases">
        <authorList>
            <person name="Tani A."/>
            <person name="Ola A."/>
            <person name="Ogura Y."/>
            <person name="Katsura K."/>
            <person name="Hayashi T."/>
        </authorList>
    </citation>
    <scope>NUCLEOTIDE SEQUENCE</scope>
    <source>
        <strain evidence="1">KCTC 52305</strain>
    </source>
</reference>
<dbReference type="Proteomes" id="UP001055167">
    <property type="component" value="Unassembled WGS sequence"/>
</dbReference>
<organism evidence="1 2">
    <name type="scientific">Methylobacterium crusticola</name>
    <dbReference type="NCBI Taxonomy" id="1697972"/>
    <lineage>
        <taxon>Bacteria</taxon>
        <taxon>Pseudomonadati</taxon>
        <taxon>Pseudomonadota</taxon>
        <taxon>Alphaproteobacteria</taxon>
        <taxon>Hyphomicrobiales</taxon>
        <taxon>Methylobacteriaceae</taxon>
        <taxon>Methylobacterium</taxon>
    </lineage>
</organism>
<evidence type="ECO:0000313" key="2">
    <source>
        <dbReference type="Proteomes" id="UP001055167"/>
    </source>
</evidence>